<evidence type="ECO:0000259" key="5">
    <source>
        <dbReference type="PROSITE" id="PS50893"/>
    </source>
</evidence>
<dbReference type="Proteomes" id="UP000029278">
    <property type="component" value="Unassembled WGS sequence"/>
</dbReference>
<dbReference type="SUPFAM" id="SSF52540">
    <property type="entry name" value="P-loop containing nucleoside triphosphate hydrolases"/>
    <property type="match status" value="1"/>
</dbReference>
<dbReference type="Gene3D" id="3.40.50.300">
    <property type="entry name" value="P-loop containing nucleotide triphosphate hydrolases"/>
    <property type="match status" value="1"/>
</dbReference>
<dbReference type="CDD" id="cd03257">
    <property type="entry name" value="ABC_NikE_OppD_transporters"/>
    <property type="match status" value="1"/>
</dbReference>
<gene>
    <name evidence="6" type="ORF">DJ90_4474</name>
    <name evidence="7" type="ORF">GNQ08_18930</name>
</gene>
<dbReference type="PANTHER" id="PTHR43776">
    <property type="entry name" value="TRANSPORT ATP-BINDING PROTEIN"/>
    <property type="match status" value="1"/>
</dbReference>
<evidence type="ECO:0000256" key="1">
    <source>
        <dbReference type="ARBA" id="ARBA00005417"/>
    </source>
</evidence>
<keyword evidence="4 7" id="KW-0067">ATP-binding</keyword>
<dbReference type="GO" id="GO:0016887">
    <property type="term" value="F:ATP hydrolysis activity"/>
    <property type="evidence" value="ECO:0007669"/>
    <property type="project" value="InterPro"/>
</dbReference>
<dbReference type="InterPro" id="IPR027417">
    <property type="entry name" value="P-loop_NTPase"/>
</dbReference>
<dbReference type="GeneID" id="77008980"/>
<reference evidence="7 9" key="2">
    <citation type="submission" date="2019-11" db="EMBL/GenBank/DDBJ databases">
        <title>Draft genome sequences of five Paenibacillus species of dairy origin.</title>
        <authorList>
            <person name="Olajide A.M."/>
            <person name="Chen S."/>
            <person name="Lapointe G."/>
        </authorList>
    </citation>
    <scope>NUCLEOTIDE SEQUENCE [LARGE SCALE GENOMIC DNA]</scope>
    <source>
        <strain evidence="7 9">3CT49</strain>
    </source>
</reference>
<dbReference type="InterPro" id="IPR003439">
    <property type="entry name" value="ABC_transporter-like_ATP-bd"/>
</dbReference>
<dbReference type="EMBL" id="JMQA01000039">
    <property type="protein sequence ID" value="KFN00865.1"/>
    <property type="molecule type" value="Genomic_DNA"/>
</dbReference>
<keyword evidence="2" id="KW-0813">Transport</keyword>
<evidence type="ECO:0000256" key="4">
    <source>
        <dbReference type="ARBA" id="ARBA00022840"/>
    </source>
</evidence>
<evidence type="ECO:0000313" key="6">
    <source>
        <dbReference type="EMBL" id="KFN00865.1"/>
    </source>
</evidence>
<dbReference type="RefSeq" id="WP_036625227.1">
    <property type="nucleotide sequence ID" value="NZ_BGML01000002.1"/>
</dbReference>
<dbReference type="PATRIC" id="fig|44252.3.peg.4720"/>
<dbReference type="AlphaFoldDB" id="A0A090YR05"/>
<proteinExistence type="inferred from homology"/>
<dbReference type="OrthoDB" id="9802264at2"/>
<name>A0A090YR05_PAEMA</name>
<dbReference type="PANTHER" id="PTHR43776:SF7">
    <property type="entry name" value="D,D-DIPEPTIDE TRANSPORT ATP-BINDING PROTEIN DDPF-RELATED"/>
    <property type="match status" value="1"/>
</dbReference>
<evidence type="ECO:0000313" key="8">
    <source>
        <dbReference type="Proteomes" id="UP000029278"/>
    </source>
</evidence>
<protein>
    <submittedName>
        <fullName evidence="6">ABC transporter family protein</fullName>
    </submittedName>
    <submittedName>
        <fullName evidence="7">ATP-binding cassette domain-containing protein</fullName>
    </submittedName>
</protein>
<dbReference type="PROSITE" id="PS50893">
    <property type="entry name" value="ABC_TRANSPORTER_2"/>
    <property type="match status" value="1"/>
</dbReference>
<dbReference type="EMBL" id="WNZZ01000015">
    <property type="protein sequence ID" value="MUG24452.1"/>
    <property type="molecule type" value="Genomic_DNA"/>
</dbReference>
<sequence>MESALQVKNIKVRYGGFTALDGIDLHVPMHTTLGLVGESGSGKSTLARVIAGLIVPDEGQIVLESEPLKKKRSREQRKKIQMIFQNPDASLNPKHSIRQILSEALLFHRIVDRAQVEQRCKELLARVHIADSALDRFPHEFSGGQRQRIAIARALSVEPSILIADEPTSALDVSVQRSVLDLFNALKAELDLTMLFISHDLGVIHEISDTVAVMKQGRLVEINAKERFFASPETAYSRELLSAVPRMPKLNTTGGLPEHEPRT</sequence>
<organism evidence="6 8">
    <name type="scientific">Paenibacillus macerans</name>
    <name type="common">Bacillus macerans</name>
    <dbReference type="NCBI Taxonomy" id="44252"/>
    <lineage>
        <taxon>Bacteria</taxon>
        <taxon>Bacillati</taxon>
        <taxon>Bacillota</taxon>
        <taxon>Bacilli</taxon>
        <taxon>Bacillales</taxon>
        <taxon>Paenibacillaceae</taxon>
        <taxon>Paenibacillus</taxon>
    </lineage>
</organism>
<reference evidence="6 8" key="1">
    <citation type="submission" date="2014-04" db="EMBL/GenBank/DDBJ databases">
        <authorList>
            <person name="Bishop-Lilly K.A."/>
            <person name="Broomall S.M."/>
            <person name="Chain P.S."/>
            <person name="Chertkov O."/>
            <person name="Coyne S.R."/>
            <person name="Daligault H.E."/>
            <person name="Davenport K.W."/>
            <person name="Erkkila T."/>
            <person name="Frey K.G."/>
            <person name="Gibbons H.S."/>
            <person name="Gu W."/>
            <person name="Jaissle J."/>
            <person name="Johnson S.L."/>
            <person name="Koroleva G.I."/>
            <person name="Ladner J.T."/>
            <person name="Lo C.-C."/>
            <person name="Minogue T.D."/>
            <person name="Munk C."/>
            <person name="Palacios G.F."/>
            <person name="Redden C.L."/>
            <person name="Rosenzweig C.N."/>
            <person name="Scholz M.B."/>
            <person name="Teshima H."/>
            <person name="Xu Y."/>
        </authorList>
    </citation>
    <scope>NUCLEOTIDE SEQUENCE [LARGE SCALE GENOMIC DNA]</scope>
    <source>
        <strain evidence="6 8">8244</strain>
    </source>
</reference>
<keyword evidence="3" id="KW-0547">Nucleotide-binding</keyword>
<feature type="domain" description="ABC transporter" evidence="5">
    <location>
        <begin position="5"/>
        <end position="241"/>
    </location>
</feature>
<dbReference type="SMART" id="SM00382">
    <property type="entry name" value="AAA"/>
    <property type="match status" value="1"/>
</dbReference>
<dbReference type="STRING" id="44252.DJ90_4474"/>
<dbReference type="GO" id="GO:0055085">
    <property type="term" value="P:transmembrane transport"/>
    <property type="evidence" value="ECO:0007669"/>
    <property type="project" value="UniProtKB-ARBA"/>
</dbReference>
<evidence type="ECO:0000256" key="3">
    <source>
        <dbReference type="ARBA" id="ARBA00022741"/>
    </source>
</evidence>
<dbReference type="InterPro" id="IPR003593">
    <property type="entry name" value="AAA+_ATPase"/>
</dbReference>
<evidence type="ECO:0000313" key="7">
    <source>
        <dbReference type="EMBL" id="MUG24452.1"/>
    </source>
</evidence>
<keyword evidence="8" id="KW-1185">Reference proteome</keyword>
<comment type="caution">
    <text evidence="6">The sequence shown here is derived from an EMBL/GenBank/DDBJ whole genome shotgun (WGS) entry which is preliminary data.</text>
</comment>
<evidence type="ECO:0000313" key="9">
    <source>
        <dbReference type="Proteomes" id="UP000442469"/>
    </source>
</evidence>
<dbReference type="HOGENOM" id="CLU_000604_1_23_9"/>
<dbReference type="Pfam" id="PF00005">
    <property type="entry name" value="ABC_tran"/>
    <property type="match status" value="1"/>
</dbReference>
<dbReference type="Proteomes" id="UP000442469">
    <property type="component" value="Unassembled WGS sequence"/>
</dbReference>
<comment type="similarity">
    <text evidence="1">Belongs to the ABC transporter superfamily.</text>
</comment>
<dbReference type="InterPro" id="IPR017871">
    <property type="entry name" value="ABC_transporter-like_CS"/>
</dbReference>
<dbReference type="PROSITE" id="PS00211">
    <property type="entry name" value="ABC_TRANSPORTER_1"/>
    <property type="match status" value="1"/>
</dbReference>
<evidence type="ECO:0000256" key="2">
    <source>
        <dbReference type="ARBA" id="ARBA00022448"/>
    </source>
</evidence>
<dbReference type="InterPro" id="IPR050319">
    <property type="entry name" value="ABC_transp_ATP-bind"/>
</dbReference>
<dbReference type="GO" id="GO:0005524">
    <property type="term" value="F:ATP binding"/>
    <property type="evidence" value="ECO:0007669"/>
    <property type="project" value="UniProtKB-KW"/>
</dbReference>
<accession>A0A090YR05</accession>